<dbReference type="OrthoDB" id="9773039at2"/>
<dbReference type="AlphaFoldDB" id="A0A1D8TNZ7"/>
<dbReference type="EMBL" id="CP017599">
    <property type="protein sequence ID" value="AOW99380.1"/>
    <property type="molecule type" value="Genomic_DNA"/>
</dbReference>
<dbReference type="InterPro" id="IPR003777">
    <property type="entry name" value="XdhC_CoxI"/>
</dbReference>
<dbReference type="Proteomes" id="UP000177870">
    <property type="component" value="Chromosome"/>
</dbReference>
<dbReference type="RefSeq" id="WP_070391864.1">
    <property type="nucleotide sequence ID" value="NZ_CP017599.1"/>
</dbReference>
<sequence length="59" mass="6236">MKELNSILAAFVHSQNNDQQVFIATVVNVQGSSYGQPGAPMLITSTGKMVGTLRGDEIA</sequence>
<gene>
    <name evidence="2" type="ORF">BJP34_07850</name>
</gene>
<accession>A0A1D8TNZ7</accession>
<evidence type="ECO:0000313" key="3">
    <source>
        <dbReference type="Proteomes" id="UP000177870"/>
    </source>
</evidence>
<evidence type="ECO:0000313" key="2">
    <source>
        <dbReference type="EMBL" id="AOW99380.1"/>
    </source>
</evidence>
<reference evidence="3" key="1">
    <citation type="submission" date="2016-10" db="EMBL/GenBank/DDBJ databases">
        <title>Comparative genomics uncovers the prolific and rare metabolic potential of the cyanobacterial genus Moorea.</title>
        <authorList>
            <person name="Leao T."/>
            <person name="Castelao G."/>
            <person name="Korobeynikov A."/>
            <person name="Monroe E.A."/>
            <person name="Podell S."/>
            <person name="Glukhov E."/>
            <person name="Allen E."/>
            <person name="Gerwick W.H."/>
            <person name="Gerwick L."/>
        </authorList>
    </citation>
    <scope>NUCLEOTIDE SEQUENCE [LARGE SCALE GENOMIC DNA]</scope>
    <source>
        <strain evidence="3">PAL-8-15-08-1</strain>
    </source>
</reference>
<name>A0A1D8TNZ7_9CYAN</name>
<dbReference type="Pfam" id="PF02625">
    <property type="entry name" value="XdhC_CoxI"/>
    <property type="match status" value="1"/>
</dbReference>
<proteinExistence type="predicted"/>
<protein>
    <recommendedName>
        <fullName evidence="1">XdhC- CoxI domain-containing protein</fullName>
    </recommendedName>
</protein>
<organism evidence="2 3">
    <name type="scientific">Moorena producens PAL-8-15-08-1</name>
    <dbReference type="NCBI Taxonomy" id="1458985"/>
    <lineage>
        <taxon>Bacteria</taxon>
        <taxon>Bacillati</taxon>
        <taxon>Cyanobacteriota</taxon>
        <taxon>Cyanophyceae</taxon>
        <taxon>Coleofasciculales</taxon>
        <taxon>Coleofasciculaceae</taxon>
        <taxon>Moorena</taxon>
    </lineage>
</organism>
<dbReference type="KEGG" id="mpro:BJP34_07850"/>
<evidence type="ECO:0000259" key="1">
    <source>
        <dbReference type="Pfam" id="PF02625"/>
    </source>
</evidence>
<feature type="domain" description="XdhC- CoxI" evidence="1">
    <location>
        <begin position="16"/>
        <end position="56"/>
    </location>
</feature>